<dbReference type="SMART" id="SM00487">
    <property type="entry name" value="DEXDc"/>
    <property type="match status" value="1"/>
</dbReference>
<keyword evidence="4" id="KW-0175">Coiled coil</keyword>
<dbReference type="AlphaFoldDB" id="A0A0K0F7J1"/>
<evidence type="ECO:0000256" key="5">
    <source>
        <dbReference type="SAM" id="MobiDB-lite"/>
    </source>
</evidence>
<organism evidence="8 9">
    <name type="scientific">Strongyloides venezuelensis</name>
    <name type="common">Threadworm</name>
    <dbReference type="NCBI Taxonomy" id="75913"/>
    <lineage>
        <taxon>Eukaryota</taxon>
        <taxon>Metazoa</taxon>
        <taxon>Ecdysozoa</taxon>
        <taxon>Nematoda</taxon>
        <taxon>Chromadorea</taxon>
        <taxon>Rhabditida</taxon>
        <taxon>Tylenchina</taxon>
        <taxon>Panagrolaimomorpha</taxon>
        <taxon>Strongyloidoidea</taxon>
        <taxon>Strongyloididae</taxon>
        <taxon>Strongyloides</taxon>
    </lineage>
</organism>
<dbReference type="InterPro" id="IPR038718">
    <property type="entry name" value="SNF2-like_sf"/>
</dbReference>
<keyword evidence="2" id="KW-0378">Hydrolase</keyword>
<evidence type="ECO:0000259" key="7">
    <source>
        <dbReference type="PROSITE" id="PS51194"/>
    </source>
</evidence>
<dbReference type="WBParaSite" id="SVE_0478800.1">
    <property type="protein sequence ID" value="SVE_0478800.1"/>
    <property type="gene ID" value="SVE_0478800"/>
</dbReference>
<dbReference type="InterPro" id="IPR000330">
    <property type="entry name" value="SNF2_N"/>
</dbReference>
<protein>
    <submittedName>
        <fullName evidence="9">Transcription termination factor 2 (inferred by orthology to a human protein)</fullName>
    </submittedName>
</protein>
<dbReference type="CDD" id="cd18008">
    <property type="entry name" value="DEXDc_SHPRH-like"/>
    <property type="match status" value="1"/>
</dbReference>
<proteinExistence type="predicted"/>
<evidence type="ECO:0000256" key="2">
    <source>
        <dbReference type="ARBA" id="ARBA00022801"/>
    </source>
</evidence>
<dbReference type="GO" id="GO:0016787">
    <property type="term" value="F:hydrolase activity"/>
    <property type="evidence" value="ECO:0007669"/>
    <property type="project" value="UniProtKB-KW"/>
</dbReference>
<dbReference type="SUPFAM" id="SSF52540">
    <property type="entry name" value="P-loop containing nucleoside triphosphate hydrolases"/>
    <property type="match status" value="2"/>
</dbReference>
<reference evidence="8" key="1">
    <citation type="submission" date="2014-07" db="EMBL/GenBank/DDBJ databases">
        <authorList>
            <person name="Martin A.A"/>
            <person name="De Silva N."/>
        </authorList>
    </citation>
    <scope>NUCLEOTIDE SEQUENCE</scope>
</reference>
<dbReference type="PROSITE" id="PS51194">
    <property type="entry name" value="HELICASE_CTER"/>
    <property type="match status" value="1"/>
</dbReference>
<dbReference type="InterPro" id="IPR027417">
    <property type="entry name" value="P-loop_NTPase"/>
</dbReference>
<feature type="domain" description="Helicase ATP-binding" evidence="6">
    <location>
        <begin position="227"/>
        <end position="450"/>
    </location>
</feature>
<dbReference type="InterPro" id="IPR014001">
    <property type="entry name" value="Helicase_ATP-bd"/>
</dbReference>
<dbReference type="GO" id="GO:0005524">
    <property type="term" value="F:ATP binding"/>
    <property type="evidence" value="ECO:0007669"/>
    <property type="project" value="UniProtKB-KW"/>
</dbReference>
<keyword evidence="1" id="KW-0547">Nucleotide-binding</keyword>
<dbReference type="Pfam" id="PF00176">
    <property type="entry name" value="SNF2-rel_dom"/>
    <property type="match status" value="1"/>
</dbReference>
<dbReference type="PANTHER" id="PTHR45626:SF50">
    <property type="entry name" value="TRANSCRIPTION TERMINATION FACTOR 2"/>
    <property type="match status" value="1"/>
</dbReference>
<evidence type="ECO:0000256" key="1">
    <source>
        <dbReference type="ARBA" id="ARBA00022741"/>
    </source>
</evidence>
<dbReference type="GO" id="GO:0006281">
    <property type="term" value="P:DNA repair"/>
    <property type="evidence" value="ECO:0007669"/>
    <property type="project" value="TreeGrafter"/>
</dbReference>
<evidence type="ECO:0000256" key="3">
    <source>
        <dbReference type="ARBA" id="ARBA00022840"/>
    </source>
</evidence>
<feature type="region of interest" description="Disordered" evidence="5">
    <location>
        <begin position="1"/>
        <end position="24"/>
    </location>
</feature>
<evidence type="ECO:0000259" key="6">
    <source>
        <dbReference type="PROSITE" id="PS51192"/>
    </source>
</evidence>
<dbReference type="STRING" id="75913.A0A0K0F7J1"/>
<feature type="coiled-coil region" evidence="4">
    <location>
        <begin position="621"/>
        <end position="648"/>
    </location>
</feature>
<feature type="region of interest" description="Disordered" evidence="5">
    <location>
        <begin position="45"/>
        <end position="71"/>
    </location>
</feature>
<reference evidence="9" key="2">
    <citation type="submission" date="2015-08" db="UniProtKB">
        <authorList>
            <consortium name="WormBaseParasite"/>
        </authorList>
    </citation>
    <scope>IDENTIFICATION</scope>
</reference>
<dbReference type="Pfam" id="PF00271">
    <property type="entry name" value="Helicase_C"/>
    <property type="match status" value="1"/>
</dbReference>
<dbReference type="PROSITE" id="PS51192">
    <property type="entry name" value="HELICASE_ATP_BIND_1"/>
    <property type="match status" value="1"/>
</dbReference>
<accession>A0A0K0F7J1</accession>
<name>A0A0K0F7J1_STRVS</name>
<dbReference type="CDD" id="cd18793">
    <property type="entry name" value="SF2_C_SNF"/>
    <property type="match status" value="1"/>
</dbReference>
<dbReference type="Proteomes" id="UP000035680">
    <property type="component" value="Unassembled WGS sequence"/>
</dbReference>
<keyword evidence="3" id="KW-0067">ATP-binding</keyword>
<sequence length="827" mass="95552">MNRRRSNNSRVPKRELEPADDFSSSHIDCENVTCSEDVKSPLNPRKRLRLTRRTLKPLAKDTSNKVPESDSNSVFARRYNECAPLSRTLDDPAHISLNESSQRVLSNQVSLSSSYKEIENNNVTTRSPSMMDLGFFVQTADLDEDGTSDIDSPCVDVGGLLRECFNEKVYETAIESTAPVECKAYHIIDVMVEHFKNFDENVIMDDNTKLQTKLMYNQKKNLHFMVHREKCQPFSGILADDMGLGKTLSMIAFILYQKDNDTRNFDEDTFMEMNASVDVKKFYSYTKSKATLIVVPGIILKQWQDEIKKHVRRMNIKYVVYNPKHSKDELEVEDLLDVDIVLTTYDVVKNEYLKIVRYSSLAAKLHMMDNDEKQKMEELGDMILMEDPVLPNIFFERVVLDEVHMIKKASTRLARACCLLNGIKRWGITGTPVQNSLDDFYSIVKFLKIVPFDDKRYFNYLTTGRSDKKVDHFNNFMKCILIRNEKDLVDPETGRPILDVPKRNISDIFVDFGGIERRVYERMYFGFRPQVTDVVNDALERKNLFERARYYKQDEHVLNPFLVKGQHISDDDEVPMSMVLSLTTRLRQACCHMNLVSKCVDMNRLSGVQEGKEVTEIDSVVTQLLGSTQELEEERDRLNATATTLEQVFSKTYQSPKVRAVLEKVKEAISRNDKCIIVSQWTSMLDIFAKIFDEQGVNYLMLTGRDSIAVRDERIAVLNGDPNGPKICLLSLLASGTGVNLIGANHMFLVDLFWNPAVEKQCFDRIYRFGQSKETFIYRFICNNSIERKVLKIQEKKNRLSLDVLQRKMKRTRDGYDIRDIKNLWGI</sequence>
<dbReference type="PANTHER" id="PTHR45626">
    <property type="entry name" value="TRANSCRIPTION TERMINATION FACTOR 2-RELATED"/>
    <property type="match status" value="1"/>
</dbReference>
<dbReference type="Gene3D" id="3.40.50.10810">
    <property type="entry name" value="Tandem AAA-ATPase domain"/>
    <property type="match status" value="1"/>
</dbReference>
<evidence type="ECO:0000313" key="8">
    <source>
        <dbReference type="Proteomes" id="UP000035680"/>
    </source>
</evidence>
<evidence type="ECO:0000313" key="9">
    <source>
        <dbReference type="WBParaSite" id="SVE_0478800.1"/>
    </source>
</evidence>
<evidence type="ECO:0000256" key="4">
    <source>
        <dbReference type="SAM" id="Coils"/>
    </source>
</evidence>
<feature type="compositionally biased region" description="Basic residues" evidence="5">
    <location>
        <begin position="45"/>
        <end position="55"/>
    </location>
</feature>
<dbReference type="InterPro" id="IPR001650">
    <property type="entry name" value="Helicase_C-like"/>
</dbReference>
<dbReference type="InterPro" id="IPR050628">
    <property type="entry name" value="SNF2_RAD54_helicase_TF"/>
</dbReference>
<keyword evidence="8" id="KW-1185">Reference proteome</keyword>
<dbReference type="GO" id="GO:0005634">
    <property type="term" value="C:nucleus"/>
    <property type="evidence" value="ECO:0007669"/>
    <property type="project" value="TreeGrafter"/>
</dbReference>
<dbReference type="Gene3D" id="3.40.50.300">
    <property type="entry name" value="P-loop containing nucleotide triphosphate hydrolases"/>
    <property type="match status" value="1"/>
</dbReference>
<dbReference type="SMART" id="SM00490">
    <property type="entry name" value="HELICc"/>
    <property type="match status" value="1"/>
</dbReference>
<dbReference type="GO" id="GO:0008094">
    <property type="term" value="F:ATP-dependent activity, acting on DNA"/>
    <property type="evidence" value="ECO:0007669"/>
    <property type="project" value="TreeGrafter"/>
</dbReference>
<feature type="domain" description="Helicase C-terminal" evidence="7">
    <location>
        <begin position="657"/>
        <end position="810"/>
    </location>
</feature>
<dbReference type="InterPro" id="IPR049730">
    <property type="entry name" value="SNF2/RAD54-like_C"/>
</dbReference>